<dbReference type="AlphaFoldDB" id="A0AAU7SZL5"/>
<dbReference type="EMBL" id="CP157981">
    <property type="protein sequence ID" value="XBU16359.1"/>
    <property type="molecule type" value="Genomic_DNA"/>
</dbReference>
<accession>A0AAU7SZL5</accession>
<evidence type="ECO:0000313" key="1">
    <source>
        <dbReference type="EMBL" id="XBU16359.1"/>
    </source>
</evidence>
<name>A0AAU7SZL5_9GAMM</name>
<organism evidence="1">
    <name type="scientific">Acinetobacter sp. A1-4-2</name>
    <dbReference type="NCBI Taxonomy" id="3156489"/>
    <lineage>
        <taxon>Bacteria</taxon>
        <taxon>Pseudomonadati</taxon>
        <taxon>Pseudomonadota</taxon>
        <taxon>Gammaproteobacteria</taxon>
        <taxon>Moraxellales</taxon>
        <taxon>Moraxellaceae</taxon>
        <taxon>Acinetobacter</taxon>
    </lineage>
</organism>
<protein>
    <submittedName>
        <fullName evidence="1">Uncharacterized protein</fullName>
    </submittedName>
</protein>
<reference evidence="1" key="1">
    <citation type="submission" date="2024-06" db="EMBL/GenBank/DDBJ databases">
        <authorList>
            <person name="Song Z."/>
        </authorList>
    </citation>
    <scope>NUCLEOTIDE SEQUENCE</scope>
    <source>
        <strain evidence="1">A1-4-2</strain>
    </source>
</reference>
<dbReference type="RefSeq" id="WP_180044399.1">
    <property type="nucleotide sequence ID" value="NZ_CP157981.1"/>
</dbReference>
<proteinExistence type="predicted"/>
<sequence length="47" mass="5470">MFPISSSAQYTLVTCLAWDLQVNQAGSRRVEFLHEVPWKLYPDDDLE</sequence>
<gene>
    <name evidence="1" type="ORF">ABJ384_04060</name>
</gene>